<evidence type="ECO:0000313" key="3">
    <source>
        <dbReference type="EMBL" id="SDZ87061.1"/>
    </source>
</evidence>
<proteinExistence type="predicted"/>
<dbReference type="PANTHER" id="PTHR40446">
    <property type="entry name" value="N-ACETYLGLUCOSAMINE-1-PHOSPHODIESTER ALPHA-N-ACETYLGLUCOSAMINIDASE"/>
    <property type="match status" value="1"/>
</dbReference>
<gene>
    <name evidence="3" type="ORF">SAMN05192529_10366</name>
</gene>
<dbReference type="Proteomes" id="UP000199041">
    <property type="component" value="Unassembled WGS sequence"/>
</dbReference>
<protein>
    <submittedName>
        <fullName evidence="3">Exopolysaccharide biosynthesis protein</fullName>
    </submittedName>
</protein>
<dbReference type="AlphaFoldDB" id="A0A1H3WJS9"/>
<feature type="signal peptide" evidence="1">
    <location>
        <begin position="1"/>
        <end position="21"/>
    </location>
</feature>
<dbReference type="Pfam" id="PF09992">
    <property type="entry name" value="NAGPA"/>
    <property type="match status" value="1"/>
</dbReference>
<dbReference type="OrthoDB" id="9809781at2"/>
<name>A0A1H3WJS9_9BACT</name>
<dbReference type="PANTHER" id="PTHR40446:SF2">
    <property type="entry name" value="N-ACETYLGLUCOSAMINE-1-PHOSPHODIESTER ALPHA-N-ACETYLGLUCOSAMINIDASE"/>
    <property type="match status" value="1"/>
</dbReference>
<evidence type="ECO:0000259" key="2">
    <source>
        <dbReference type="Pfam" id="PF09992"/>
    </source>
</evidence>
<dbReference type="EMBL" id="FNQY01000003">
    <property type="protein sequence ID" value="SDZ87061.1"/>
    <property type="molecule type" value="Genomic_DNA"/>
</dbReference>
<dbReference type="RefSeq" id="WP_091393825.1">
    <property type="nucleotide sequence ID" value="NZ_FNQY01000003.1"/>
</dbReference>
<accession>A0A1H3WJS9</accession>
<keyword evidence="1" id="KW-0732">Signal</keyword>
<reference evidence="3 4" key="1">
    <citation type="submission" date="2016-10" db="EMBL/GenBank/DDBJ databases">
        <authorList>
            <person name="de Groot N.N."/>
        </authorList>
    </citation>
    <scope>NUCLEOTIDE SEQUENCE [LARGE SCALE GENOMIC DNA]</scope>
    <source>
        <strain evidence="3 4">Vu-144</strain>
    </source>
</reference>
<sequence>MKRVILLTVCIIFAVTSFCQHVDSQFPGRKIIKDSSWAISDRVTRQEIKYFDGDDKIVVVQIIKARLKKNKLLLEAATPNNSHLFGRQVVTDEMKAENTPHRLVLGGVNADFFNMNNGIPLGPVVKDGGIIKNADSSMVAFVGVLKSGKIIMGDSILFKKRARDIKEALGARPILLKKGQLLTQNNSSLSTVHHPRTALGLKGRHTVYFVTVDGRQPKFSNGISLSDLGKLMRWLGIENSVNLDGGGSTTMVIWDQKTSQYKISNQPSGKQLRPVANSWILVRKR</sequence>
<feature type="chain" id="PRO_5011621890" evidence="1">
    <location>
        <begin position="22"/>
        <end position="285"/>
    </location>
</feature>
<evidence type="ECO:0000313" key="4">
    <source>
        <dbReference type="Proteomes" id="UP000199041"/>
    </source>
</evidence>
<feature type="domain" description="Phosphodiester glycosidase" evidence="2">
    <location>
        <begin position="106"/>
        <end position="281"/>
    </location>
</feature>
<evidence type="ECO:0000256" key="1">
    <source>
        <dbReference type="SAM" id="SignalP"/>
    </source>
</evidence>
<dbReference type="InterPro" id="IPR018711">
    <property type="entry name" value="NAGPA"/>
</dbReference>
<organism evidence="3 4">
    <name type="scientific">Arachidicoccus rhizosphaerae</name>
    <dbReference type="NCBI Taxonomy" id="551991"/>
    <lineage>
        <taxon>Bacteria</taxon>
        <taxon>Pseudomonadati</taxon>
        <taxon>Bacteroidota</taxon>
        <taxon>Chitinophagia</taxon>
        <taxon>Chitinophagales</taxon>
        <taxon>Chitinophagaceae</taxon>
        <taxon>Arachidicoccus</taxon>
    </lineage>
</organism>
<keyword evidence="4" id="KW-1185">Reference proteome</keyword>
<dbReference type="STRING" id="551991.SAMN05192529_10366"/>